<accession>A0ABT7BD05</accession>
<keyword evidence="1" id="KW-1133">Transmembrane helix</keyword>
<keyword evidence="3" id="KW-1185">Reference proteome</keyword>
<organism evidence="2 3">
    <name type="scientific">Roseofilum capinflatum BLCC-M114</name>
    <dbReference type="NCBI Taxonomy" id="3022440"/>
    <lineage>
        <taxon>Bacteria</taxon>
        <taxon>Bacillati</taxon>
        <taxon>Cyanobacteriota</taxon>
        <taxon>Cyanophyceae</taxon>
        <taxon>Desertifilales</taxon>
        <taxon>Desertifilaceae</taxon>
        <taxon>Roseofilum</taxon>
        <taxon>Roseofilum capinflatum</taxon>
    </lineage>
</organism>
<keyword evidence="1" id="KW-0812">Transmembrane</keyword>
<protein>
    <submittedName>
        <fullName evidence="2">Uncharacterized protein</fullName>
    </submittedName>
</protein>
<reference evidence="2 3" key="1">
    <citation type="submission" date="2023-01" db="EMBL/GenBank/DDBJ databases">
        <title>Novel diversity within Roseofilum (Cyanobacteria; Desertifilaceae) from marine benthic mats with descriptions of four novel species.</title>
        <authorList>
            <person name="Wang Y."/>
            <person name="Berthold D.E."/>
            <person name="Hu J."/>
            <person name="Lefler F.W."/>
            <person name="Laughinghouse H.D. IV."/>
        </authorList>
    </citation>
    <scope>NUCLEOTIDE SEQUENCE [LARGE SCALE GENOMIC DNA]</scope>
    <source>
        <strain evidence="2 3">BLCC-M114</strain>
    </source>
</reference>
<feature type="transmembrane region" description="Helical" evidence="1">
    <location>
        <begin position="404"/>
        <end position="425"/>
    </location>
</feature>
<name>A0ABT7BD05_9CYAN</name>
<dbReference type="Proteomes" id="UP001235849">
    <property type="component" value="Unassembled WGS sequence"/>
</dbReference>
<dbReference type="EMBL" id="JAQOSO010000118">
    <property type="protein sequence ID" value="MDJ1177055.1"/>
    <property type="molecule type" value="Genomic_DNA"/>
</dbReference>
<feature type="transmembrane region" description="Helical" evidence="1">
    <location>
        <begin position="431"/>
        <end position="451"/>
    </location>
</feature>
<gene>
    <name evidence="2" type="ORF">PMG25_23465</name>
</gene>
<comment type="caution">
    <text evidence="2">The sequence shown here is derived from an EMBL/GenBank/DDBJ whole genome shotgun (WGS) entry which is preliminary data.</text>
</comment>
<keyword evidence="1" id="KW-0472">Membrane</keyword>
<evidence type="ECO:0000313" key="3">
    <source>
        <dbReference type="Proteomes" id="UP001235849"/>
    </source>
</evidence>
<dbReference type="RefSeq" id="WP_283769321.1">
    <property type="nucleotide sequence ID" value="NZ_JAQOSO010000118.1"/>
</dbReference>
<evidence type="ECO:0000256" key="1">
    <source>
        <dbReference type="SAM" id="Phobius"/>
    </source>
</evidence>
<evidence type="ECO:0000313" key="2">
    <source>
        <dbReference type="EMBL" id="MDJ1177055.1"/>
    </source>
</evidence>
<sequence>MEEDLAKLEVLERSFVNFVYPFRFESEEYPQIIKHFQDSWEPRELRGISDYLLSPVANYLGIKHTHTHLDNRTAIFFEPTCELKKELNLDEEEVWAIKVKGKVIQFQFDSRTKTGRNGLNVPAVELALFKIGVGFLILRTHCHSNRLDEWMDFIYHFRFIGRKKIQCCCQKSNKPQHLKSIIKEKLLSIPDKLNWCKEIFIYNKMLAYFSIFSQGGDSEVQAKVIYRLNKFFHSGQDIYPHPSELEVGQEKYNILPYIENHYWLFSLEGGGFYGWNPPDTDWAKNNLVDHLKKQYFLIFILALHQRFALIHLSEQVAENWRMSGQQKDVENNIQVFQKIRDQMLLFTARGYFLQVMQQDNQHRCYCKWRDIFQLDALYTEVNGEVQEMHEYCLMQRDRQLQDTVYYMSAGLGSGAIVASTAGILFHSGGQSGFIGAVSLSAFVALITGYSVKTIRETKVLPALKQALIESKLSQDYYGCDMSGAVWRNSNNDSSYFTSSGKQ</sequence>
<proteinExistence type="predicted"/>